<dbReference type="Proteomes" id="UP000295444">
    <property type="component" value="Unassembled WGS sequence"/>
</dbReference>
<reference evidence="2 3" key="1">
    <citation type="submission" date="2019-03" db="EMBL/GenBank/DDBJ databases">
        <title>Genomic Encyclopedia of Type Strains, Phase IV (KMG-IV): sequencing the most valuable type-strain genomes for metagenomic binning, comparative biology and taxonomic classification.</title>
        <authorList>
            <person name="Goeker M."/>
        </authorList>
    </citation>
    <scope>NUCLEOTIDE SEQUENCE [LARGE SCALE GENOMIC DNA]</scope>
    <source>
        <strain evidence="2 3">DSM 45361</strain>
    </source>
</reference>
<keyword evidence="3" id="KW-1185">Reference proteome</keyword>
<name>A0A4R6RXL3_LABRH</name>
<dbReference type="EMBL" id="SNXZ01000008">
    <property type="protein sequence ID" value="TDP91832.1"/>
    <property type="molecule type" value="Genomic_DNA"/>
</dbReference>
<evidence type="ECO:0000313" key="3">
    <source>
        <dbReference type="Proteomes" id="UP000295444"/>
    </source>
</evidence>
<accession>A0A4R6RXL3</accession>
<feature type="transmembrane region" description="Helical" evidence="1">
    <location>
        <begin position="12"/>
        <end position="36"/>
    </location>
</feature>
<evidence type="ECO:0000256" key="1">
    <source>
        <dbReference type="SAM" id="Phobius"/>
    </source>
</evidence>
<keyword evidence="1" id="KW-1133">Transmembrane helix</keyword>
<keyword evidence="1" id="KW-0472">Membrane</keyword>
<dbReference type="AlphaFoldDB" id="A0A4R6RXL3"/>
<comment type="caution">
    <text evidence="2">The sequence shown here is derived from an EMBL/GenBank/DDBJ whole genome shotgun (WGS) entry which is preliminary data.</text>
</comment>
<gene>
    <name evidence="2" type="ORF">EV186_10841</name>
</gene>
<evidence type="ECO:0000313" key="2">
    <source>
        <dbReference type="EMBL" id="TDP91832.1"/>
    </source>
</evidence>
<protein>
    <submittedName>
        <fullName evidence="2">Uncharacterized protein</fullName>
    </submittedName>
</protein>
<organism evidence="2 3">
    <name type="scientific">Labedaea rhizosphaerae</name>
    <dbReference type="NCBI Taxonomy" id="598644"/>
    <lineage>
        <taxon>Bacteria</taxon>
        <taxon>Bacillati</taxon>
        <taxon>Actinomycetota</taxon>
        <taxon>Actinomycetes</taxon>
        <taxon>Pseudonocardiales</taxon>
        <taxon>Pseudonocardiaceae</taxon>
        <taxon>Labedaea</taxon>
    </lineage>
</organism>
<proteinExistence type="predicted"/>
<keyword evidence="1" id="KW-0812">Transmembrane</keyword>
<sequence>MLTLADKHCVQVTIVFVAFGAIVVLCVLAATFPKLLKRRKTFRETMTNDPLYREFKESGAKV</sequence>